<dbReference type="PANTHER" id="PTHR40072:SF1">
    <property type="entry name" value="MOLYBDOPTERIN-GUANINE DINUCLEOTIDE BIOSYNTHESIS ADAPTER PROTEIN"/>
    <property type="match status" value="1"/>
</dbReference>
<protein>
    <submittedName>
        <fullName evidence="2">Molybdopterin-guanine dinucleotide biosynthesis protein B</fullName>
    </submittedName>
</protein>
<sequence length="159" mass="18251">MILQIVGYKNSGKTTLVAHAVQFFKERGYPVVTIKHHGHIGEEITLPDARLDHMKHFYAGAEQSIVQGHEVIETIQKNEGITLETLIKECVTIENSIILVEGYKHAHYDKMILYRNKEELHALSQLSHVKYKVKRDERAIDFNVVDQMLATWLSEVEDG</sequence>
<dbReference type="Pfam" id="PF03205">
    <property type="entry name" value="MobB"/>
    <property type="match status" value="1"/>
</dbReference>
<evidence type="ECO:0000313" key="3">
    <source>
        <dbReference type="Proteomes" id="UP001197626"/>
    </source>
</evidence>
<accession>A0ABY3PE95</accession>
<evidence type="ECO:0000259" key="1">
    <source>
        <dbReference type="Pfam" id="PF03205"/>
    </source>
</evidence>
<dbReference type="EMBL" id="CP086654">
    <property type="protein sequence ID" value="UEX90559.1"/>
    <property type="molecule type" value="Genomic_DNA"/>
</dbReference>
<dbReference type="NCBIfam" id="TIGR00176">
    <property type="entry name" value="mobB"/>
    <property type="match status" value="1"/>
</dbReference>
<name>A0ABY3PE95_9STAP</name>
<dbReference type="InterPro" id="IPR004435">
    <property type="entry name" value="MobB_dom"/>
</dbReference>
<dbReference type="SUPFAM" id="SSF52540">
    <property type="entry name" value="P-loop containing nucleoside triphosphate hydrolases"/>
    <property type="match status" value="1"/>
</dbReference>
<feature type="domain" description="Molybdopterin-guanine dinucleotide biosynthesis protein B (MobB)" evidence="1">
    <location>
        <begin position="2"/>
        <end position="122"/>
    </location>
</feature>
<organism evidence="2 3">
    <name type="scientific">Staphylococcus ratti</name>
    <dbReference type="NCBI Taxonomy" id="2892440"/>
    <lineage>
        <taxon>Bacteria</taxon>
        <taxon>Bacillati</taxon>
        <taxon>Bacillota</taxon>
        <taxon>Bacilli</taxon>
        <taxon>Bacillales</taxon>
        <taxon>Staphylococcaceae</taxon>
        <taxon>Staphylococcus</taxon>
    </lineage>
</organism>
<dbReference type="PANTHER" id="PTHR40072">
    <property type="entry name" value="MOLYBDOPTERIN-GUANINE DINUCLEOTIDE BIOSYNTHESIS ADAPTER PROTEIN-RELATED"/>
    <property type="match status" value="1"/>
</dbReference>
<dbReference type="Proteomes" id="UP001197626">
    <property type="component" value="Chromosome"/>
</dbReference>
<dbReference type="RefSeq" id="WP_229293055.1">
    <property type="nucleotide sequence ID" value="NZ_CP086654.1"/>
</dbReference>
<proteinExistence type="predicted"/>
<dbReference type="InterPro" id="IPR027417">
    <property type="entry name" value="P-loop_NTPase"/>
</dbReference>
<evidence type="ECO:0000313" key="2">
    <source>
        <dbReference type="EMBL" id="UEX90559.1"/>
    </source>
</evidence>
<keyword evidence="3" id="KW-1185">Reference proteome</keyword>
<dbReference type="Gene3D" id="3.40.50.300">
    <property type="entry name" value="P-loop containing nucleotide triphosphate hydrolases"/>
    <property type="match status" value="1"/>
</dbReference>
<gene>
    <name evidence="2" type="primary">mobB</name>
    <name evidence="2" type="ORF">LN051_02520</name>
</gene>
<reference evidence="2 3" key="1">
    <citation type="journal article" date="2022" name="Pathogens">
        <title>Staphylococcus ratti sp. nov. Isolated from a Lab Rat.</title>
        <authorList>
            <person name="Kovarovic V."/>
            <person name="Sedlacek I."/>
            <person name="Petras P."/>
            <person name="Kralova S."/>
            <person name="Maslanova I."/>
            <person name="Svec P."/>
            <person name="Neumann-Schaal M."/>
            <person name="Botka T."/>
            <person name="Gelbicova T."/>
            <person name="Stankova E."/>
            <person name="Doskar J."/>
            <person name="Pantucek R."/>
        </authorList>
    </citation>
    <scope>NUCLEOTIDE SEQUENCE [LARGE SCALE GENOMIC DNA]</scope>
    <source>
        <strain evidence="2 3">CCM 9025</strain>
    </source>
</reference>
<dbReference type="InterPro" id="IPR052539">
    <property type="entry name" value="MGD_biosynthesis_adapter"/>
</dbReference>